<evidence type="ECO:0000313" key="3">
    <source>
        <dbReference type="Proteomes" id="UP000199032"/>
    </source>
</evidence>
<reference evidence="2 3" key="1">
    <citation type="submission" date="2015-10" db="EMBL/GenBank/DDBJ databases">
        <authorList>
            <person name="Gilbert D.G."/>
        </authorList>
    </citation>
    <scope>NUCLEOTIDE SEQUENCE [LARGE SCALE GENOMIC DNA]</scope>
    <source>
        <strain evidence="2">COMA1</strain>
    </source>
</reference>
<dbReference type="PROSITE" id="PS51257">
    <property type="entry name" value="PROKAR_LIPOPROTEIN"/>
    <property type="match status" value="1"/>
</dbReference>
<feature type="signal peptide" evidence="1">
    <location>
        <begin position="1"/>
        <end position="17"/>
    </location>
</feature>
<evidence type="ECO:0008006" key="4">
    <source>
        <dbReference type="Google" id="ProtNLM"/>
    </source>
</evidence>
<keyword evidence="1" id="KW-0732">Signal</keyword>
<dbReference type="RefSeq" id="WP_090745440.1">
    <property type="nucleotide sequence ID" value="NZ_CZQA01000001.1"/>
</dbReference>
<evidence type="ECO:0000313" key="2">
    <source>
        <dbReference type="EMBL" id="CUS33793.1"/>
    </source>
</evidence>
<gene>
    <name evidence="2" type="ORF">COMA1_11343</name>
</gene>
<dbReference type="OrthoDB" id="9794023at2"/>
<dbReference type="EMBL" id="CZQA01000001">
    <property type="protein sequence ID" value="CUS33793.1"/>
    <property type="molecule type" value="Genomic_DNA"/>
</dbReference>
<dbReference type="AlphaFoldDB" id="A0A0S4L7U9"/>
<feature type="chain" id="PRO_5006623759" description="Lipoprotein" evidence="1">
    <location>
        <begin position="18"/>
        <end position="105"/>
    </location>
</feature>
<sequence length="105" mass="11639">MMRQLIYLLCVCSLVTACGGSNPYLEASLKPAELQGKDKAWFEKNWGAPTGKASRFFGGETWTYYSIAGGKSGPPLFNFKPNECQITLKFDKNEKLSDYSYSSGC</sequence>
<evidence type="ECO:0000256" key="1">
    <source>
        <dbReference type="SAM" id="SignalP"/>
    </source>
</evidence>
<keyword evidence="3" id="KW-1185">Reference proteome</keyword>
<dbReference type="Proteomes" id="UP000199032">
    <property type="component" value="Unassembled WGS sequence"/>
</dbReference>
<accession>A0A0S4L7U9</accession>
<protein>
    <recommendedName>
        <fullName evidence="4">Lipoprotein</fullName>
    </recommendedName>
</protein>
<organism evidence="2 3">
    <name type="scientific">Candidatus Nitrospira nitrosa</name>
    <dbReference type="NCBI Taxonomy" id="1742972"/>
    <lineage>
        <taxon>Bacteria</taxon>
        <taxon>Pseudomonadati</taxon>
        <taxon>Nitrospirota</taxon>
        <taxon>Nitrospiria</taxon>
        <taxon>Nitrospirales</taxon>
        <taxon>Nitrospiraceae</taxon>
        <taxon>Nitrospira</taxon>
    </lineage>
</organism>
<name>A0A0S4L7U9_9BACT</name>
<proteinExistence type="predicted"/>